<evidence type="ECO:0000256" key="15">
    <source>
        <dbReference type="ARBA" id="ARBA00030592"/>
    </source>
</evidence>
<sequence>MKYDEALEWLYSTQNFGIKLGLDAPKKLLRQFLANPTRDTKVVHIAGTNGKGSTCAMIDALARSTGIRCGIFTSPHLVDYRERIRVNGEMIPEDTVLSYLTELKSLVGDWEHHPTFFELTLAVAMKYFKATECELIILETGMGGRLDATTAVPADVCVITPIALDHSDWLGDTIEKVAAEKAGIICDKKPIISSQQERDAEIVIAEVADEKRAPLTKVSGPLLGYSIKLPGIHQAENAKVAIEAMHALEIPLDFDTVKHALSSITWPGRFETISENPQIIIDGAHNPHAAAALVETWQREFPSQKATLIFGAVESKDIGGVLTQLCSISDSIHITPIDSPRSLSPEELAEALPTSAPQPTVHASLQECLAQLTTHPHPILIAGSLFLIGQAKAILSNHTFQQSSQ</sequence>
<dbReference type="GO" id="GO:0016874">
    <property type="term" value="F:ligase activity"/>
    <property type="evidence" value="ECO:0007669"/>
    <property type="project" value="UniProtKB-KW"/>
</dbReference>
<evidence type="ECO:0000256" key="20">
    <source>
        <dbReference type="ARBA" id="ARBA00049161"/>
    </source>
</evidence>
<organism evidence="23 24">
    <name type="scientific">Rubritalea tangerina</name>
    <dbReference type="NCBI Taxonomy" id="430798"/>
    <lineage>
        <taxon>Bacteria</taxon>
        <taxon>Pseudomonadati</taxon>
        <taxon>Verrucomicrobiota</taxon>
        <taxon>Verrucomicrobiia</taxon>
        <taxon>Verrucomicrobiales</taxon>
        <taxon>Rubritaleaceae</taxon>
        <taxon>Rubritalea</taxon>
    </lineage>
</organism>
<dbReference type="InterPro" id="IPR013221">
    <property type="entry name" value="Mur_ligase_cen"/>
</dbReference>
<dbReference type="EMBL" id="JBHUJB010000073">
    <property type="protein sequence ID" value="MFD2160158.1"/>
    <property type="molecule type" value="Genomic_DNA"/>
</dbReference>
<dbReference type="InterPro" id="IPR004101">
    <property type="entry name" value="Mur_ligase_C"/>
</dbReference>
<dbReference type="Pfam" id="PF08245">
    <property type="entry name" value="Mur_ligase_M"/>
    <property type="match status" value="1"/>
</dbReference>
<comment type="pathway">
    <text evidence="3">Cofactor biosynthesis; tetrahydrofolylpolyglutamate biosynthesis.</text>
</comment>
<proteinExistence type="inferred from homology"/>
<dbReference type="SUPFAM" id="SSF53623">
    <property type="entry name" value="MurD-like peptide ligases, catalytic domain"/>
    <property type="match status" value="1"/>
</dbReference>
<comment type="catalytic activity">
    <reaction evidence="19">
        <text>(6R)-5,10-methylenetetrahydrofolyl-(gamma-L-Glu)(n) + L-glutamate + ATP = (6R)-5,10-methylenetetrahydrofolyl-(gamma-L-Glu)(n+1) + ADP + phosphate + H(+)</text>
        <dbReference type="Rhea" id="RHEA:51912"/>
        <dbReference type="Rhea" id="RHEA-COMP:13257"/>
        <dbReference type="Rhea" id="RHEA-COMP:13258"/>
        <dbReference type="ChEBI" id="CHEBI:15378"/>
        <dbReference type="ChEBI" id="CHEBI:29985"/>
        <dbReference type="ChEBI" id="CHEBI:30616"/>
        <dbReference type="ChEBI" id="CHEBI:43474"/>
        <dbReference type="ChEBI" id="CHEBI:136572"/>
        <dbReference type="ChEBI" id="CHEBI:456216"/>
        <dbReference type="EC" id="6.3.2.17"/>
    </reaction>
</comment>
<evidence type="ECO:0000256" key="5">
    <source>
        <dbReference type="ARBA" id="ARBA00013023"/>
    </source>
</evidence>
<evidence type="ECO:0000313" key="23">
    <source>
        <dbReference type="EMBL" id="MFD2160158.1"/>
    </source>
</evidence>
<evidence type="ECO:0000256" key="12">
    <source>
        <dbReference type="ARBA" id="ARBA00022842"/>
    </source>
</evidence>
<evidence type="ECO:0000313" key="24">
    <source>
        <dbReference type="Proteomes" id="UP001597389"/>
    </source>
</evidence>
<dbReference type="InterPro" id="IPR036615">
    <property type="entry name" value="Mur_ligase_C_dom_sf"/>
</dbReference>
<evidence type="ECO:0000256" key="14">
    <source>
        <dbReference type="ARBA" id="ARBA00030048"/>
    </source>
</evidence>
<evidence type="ECO:0000256" key="19">
    <source>
        <dbReference type="ARBA" id="ARBA00049035"/>
    </source>
</evidence>
<keyword evidence="13" id="KW-0289">Folate biosynthesis</keyword>
<accession>A0ABW4ZDR2</accession>
<comment type="catalytic activity">
    <reaction evidence="18">
        <text>10-formyltetrahydrofolyl-(gamma-L-Glu)(n) + L-glutamate + ATP = 10-formyltetrahydrofolyl-(gamma-L-Glu)(n+1) + ADP + phosphate + H(+)</text>
        <dbReference type="Rhea" id="RHEA:51904"/>
        <dbReference type="Rhea" id="RHEA-COMP:13088"/>
        <dbReference type="Rhea" id="RHEA-COMP:14300"/>
        <dbReference type="ChEBI" id="CHEBI:15378"/>
        <dbReference type="ChEBI" id="CHEBI:29985"/>
        <dbReference type="ChEBI" id="CHEBI:30616"/>
        <dbReference type="ChEBI" id="CHEBI:43474"/>
        <dbReference type="ChEBI" id="CHEBI:134413"/>
        <dbReference type="ChEBI" id="CHEBI:456216"/>
        <dbReference type="EC" id="6.3.2.17"/>
    </reaction>
</comment>
<keyword evidence="8 23" id="KW-0436">Ligase</keyword>
<dbReference type="Gene3D" id="3.90.190.20">
    <property type="entry name" value="Mur ligase, C-terminal domain"/>
    <property type="match status" value="1"/>
</dbReference>
<dbReference type="InterPro" id="IPR001645">
    <property type="entry name" value="Folylpolyglutamate_synth"/>
</dbReference>
<comment type="function">
    <text evidence="1">Functions in two distinct reactions of the de novo folate biosynthetic pathway. Catalyzes the addition of a glutamate residue to dihydropteroate (7,8-dihydropteroate or H2Pte) to form dihydrofolate (7,8-dihydrofolate monoglutamate or H2Pte-Glu). Also catalyzes successive additions of L-glutamate to tetrahydrofolate or 10-formyltetrahydrofolate or 5,10-methylenetetrahydrofolate, leading to folylpolyglutamate derivatives.</text>
</comment>
<dbReference type="Proteomes" id="UP001597389">
    <property type="component" value="Unassembled WGS sequence"/>
</dbReference>
<dbReference type="RefSeq" id="WP_377087045.1">
    <property type="nucleotide sequence ID" value="NZ_JBHSJL010000014.1"/>
</dbReference>
<dbReference type="InterPro" id="IPR036565">
    <property type="entry name" value="Mur-like_cat_sf"/>
</dbReference>
<comment type="catalytic activity">
    <reaction evidence="20">
        <text>7,8-dihydropteroate + L-glutamate + ATP = 7,8-dihydrofolate + ADP + phosphate + H(+)</text>
        <dbReference type="Rhea" id="RHEA:23584"/>
        <dbReference type="ChEBI" id="CHEBI:15378"/>
        <dbReference type="ChEBI" id="CHEBI:17839"/>
        <dbReference type="ChEBI" id="CHEBI:29985"/>
        <dbReference type="ChEBI" id="CHEBI:30616"/>
        <dbReference type="ChEBI" id="CHEBI:43474"/>
        <dbReference type="ChEBI" id="CHEBI:57451"/>
        <dbReference type="ChEBI" id="CHEBI:456216"/>
        <dbReference type="EC" id="6.3.2.12"/>
    </reaction>
</comment>
<evidence type="ECO:0000259" key="22">
    <source>
        <dbReference type="Pfam" id="PF08245"/>
    </source>
</evidence>
<dbReference type="PANTHER" id="PTHR11136">
    <property type="entry name" value="FOLYLPOLYGLUTAMATE SYNTHASE-RELATED"/>
    <property type="match status" value="1"/>
</dbReference>
<keyword evidence="10" id="KW-0547">Nucleotide-binding</keyword>
<dbReference type="Gene3D" id="3.40.1190.10">
    <property type="entry name" value="Mur-like, catalytic domain"/>
    <property type="match status" value="1"/>
</dbReference>
<evidence type="ECO:0000256" key="8">
    <source>
        <dbReference type="ARBA" id="ARBA00022598"/>
    </source>
</evidence>
<dbReference type="EC" id="6.3.2.17" evidence="6"/>
<evidence type="ECO:0000256" key="4">
    <source>
        <dbReference type="ARBA" id="ARBA00008276"/>
    </source>
</evidence>
<feature type="domain" description="Mur ligase C-terminal" evidence="21">
    <location>
        <begin position="268"/>
        <end position="384"/>
    </location>
</feature>
<evidence type="ECO:0000256" key="13">
    <source>
        <dbReference type="ARBA" id="ARBA00022909"/>
    </source>
</evidence>
<comment type="similarity">
    <text evidence="4">Belongs to the folylpolyglutamate synthase family.</text>
</comment>
<evidence type="ECO:0000256" key="6">
    <source>
        <dbReference type="ARBA" id="ARBA00013025"/>
    </source>
</evidence>
<dbReference type="Pfam" id="PF02875">
    <property type="entry name" value="Mur_ligase_C"/>
    <property type="match status" value="1"/>
</dbReference>
<evidence type="ECO:0000256" key="11">
    <source>
        <dbReference type="ARBA" id="ARBA00022840"/>
    </source>
</evidence>
<protein>
    <recommendedName>
        <fullName evidence="7">Dihydrofolate synthase/folylpolyglutamate synthase</fullName>
        <ecNumber evidence="5">6.3.2.12</ecNumber>
        <ecNumber evidence="6">6.3.2.17</ecNumber>
    </recommendedName>
    <alternativeName>
        <fullName evidence="16">Folylpoly-gamma-glutamate synthetase-dihydrofolate synthetase</fullName>
    </alternativeName>
    <alternativeName>
        <fullName evidence="14">Folylpolyglutamate synthetase</fullName>
    </alternativeName>
    <alternativeName>
        <fullName evidence="15">Tetrahydrofolylpolyglutamate synthase</fullName>
    </alternativeName>
</protein>
<evidence type="ECO:0000256" key="7">
    <source>
        <dbReference type="ARBA" id="ARBA00019357"/>
    </source>
</evidence>
<keyword evidence="11" id="KW-0067">ATP-binding</keyword>
<comment type="pathway">
    <text evidence="2">Cofactor biosynthesis; tetrahydrofolate biosynthesis; 7,8-dihydrofolate from 2-amino-4-hydroxy-6-hydroxymethyl-7,8-dihydropteridine diphosphate and 4-aminobenzoate: step 2/2.</text>
</comment>
<evidence type="ECO:0000256" key="18">
    <source>
        <dbReference type="ARBA" id="ARBA00047808"/>
    </source>
</evidence>
<comment type="catalytic activity">
    <reaction evidence="17">
        <text>(6S)-5,6,7,8-tetrahydrofolyl-(gamma-L-Glu)(n) + L-glutamate + ATP = (6S)-5,6,7,8-tetrahydrofolyl-(gamma-L-Glu)(n+1) + ADP + phosphate + H(+)</text>
        <dbReference type="Rhea" id="RHEA:10580"/>
        <dbReference type="Rhea" id="RHEA-COMP:14738"/>
        <dbReference type="Rhea" id="RHEA-COMP:14740"/>
        <dbReference type="ChEBI" id="CHEBI:15378"/>
        <dbReference type="ChEBI" id="CHEBI:29985"/>
        <dbReference type="ChEBI" id="CHEBI:30616"/>
        <dbReference type="ChEBI" id="CHEBI:43474"/>
        <dbReference type="ChEBI" id="CHEBI:141005"/>
        <dbReference type="ChEBI" id="CHEBI:456216"/>
        <dbReference type="EC" id="6.3.2.17"/>
    </reaction>
</comment>
<evidence type="ECO:0000256" key="17">
    <source>
        <dbReference type="ARBA" id="ARBA00047493"/>
    </source>
</evidence>
<keyword evidence="9" id="KW-0479">Metal-binding</keyword>
<evidence type="ECO:0000256" key="3">
    <source>
        <dbReference type="ARBA" id="ARBA00005150"/>
    </source>
</evidence>
<dbReference type="EC" id="6.3.2.12" evidence="5"/>
<evidence type="ECO:0000256" key="2">
    <source>
        <dbReference type="ARBA" id="ARBA00004799"/>
    </source>
</evidence>
<evidence type="ECO:0000256" key="10">
    <source>
        <dbReference type="ARBA" id="ARBA00022741"/>
    </source>
</evidence>
<comment type="caution">
    <text evidence="23">The sequence shown here is derived from an EMBL/GenBank/DDBJ whole genome shotgun (WGS) entry which is preliminary data.</text>
</comment>
<reference evidence="24" key="1">
    <citation type="journal article" date="2019" name="Int. J. Syst. Evol. Microbiol.">
        <title>The Global Catalogue of Microorganisms (GCM) 10K type strain sequencing project: providing services to taxonomists for standard genome sequencing and annotation.</title>
        <authorList>
            <consortium name="The Broad Institute Genomics Platform"/>
            <consortium name="The Broad Institute Genome Sequencing Center for Infectious Disease"/>
            <person name="Wu L."/>
            <person name="Ma J."/>
        </authorList>
    </citation>
    <scope>NUCLEOTIDE SEQUENCE [LARGE SCALE GENOMIC DNA]</scope>
    <source>
        <strain evidence="24">CCUG 57942</strain>
    </source>
</reference>
<dbReference type="NCBIfam" id="TIGR01499">
    <property type="entry name" value="folC"/>
    <property type="match status" value="1"/>
</dbReference>
<dbReference type="PIRSF" id="PIRSF001563">
    <property type="entry name" value="Folylpolyglu_synth"/>
    <property type="match status" value="1"/>
</dbReference>
<keyword evidence="12" id="KW-0460">Magnesium</keyword>
<keyword evidence="24" id="KW-1185">Reference proteome</keyword>
<gene>
    <name evidence="23" type="ORF">ACFSW8_14730</name>
</gene>
<feature type="domain" description="Mur ligase central" evidence="22">
    <location>
        <begin position="45"/>
        <end position="185"/>
    </location>
</feature>
<evidence type="ECO:0000259" key="21">
    <source>
        <dbReference type="Pfam" id="PF02875"/>
    </source>
</evidence>
<name>A0ABW4ZDR2_9BACT</name>
<evidence type="ECO:0000256" key="16">
    <source>
        <dbReference type="ARBA" id="ARBA00032510"/>
    </source>
</evidence>
<dbReference type="SUPFAM" id="SSF53244">
    <property type="entry name" value="MurD-like peptide ligases, peptide-binding domain"/>
    <property type="match status" value="1"/>
</dbReference>
<evidence type="ECO:0000256" key="9">
    <source>
        <dbReference type="ARBA" id="ARBA00022723"/>
    </source>
</evidence>
<dbReference type="PANTHER" id="PTHR11136:SF0">
    <property type="entry name" value="DIHYDROFOLATE SYNTHETASE-RELATED"/>
    <property type="match status" value="1"/>
</dbReference>
<evidence type="ECO:0000256" key="1">
    <source>
        <dbReference type="ARBA" id="ARBA00002714"/>
    </source>
</evidence>